<comment type="caution">
    <text evidence="1">The sequence shown here is derived from an EMBL/GenBank/DDBJ whole genome shotgun (WGS) entry which is preliminary data.</text>
</comment>
<proteinExistence type="predicted"/>
<organism evidence="1 2">
    <name type="scientific">Chondromyces apiculatus DSM 436</name>
    <dbReference type="NCBI Taxonomy" id="1192034"/>
    <lineage>
        <taxon>Bacteria</taxon>
        <taxon>Pseudomonadati</taxon>
        <taxon>Myxococcota</taxon>
        <taxon>Polyangia</taxon>
        <taxon>Polyangiales</taxon>
        <taxon>Polyangiaceae</taxon>
        <taxon>Chondromyces</taxon>
    </lineage>
</organism>
<sequence>MAPGWSGAGQSLGAVLEPEAAVTIELTAPTLWDPLPLRGRVAWVRRASWRTRVGVRFDHHDAATLFALYELLGSFAFEV</sequence>
<evidence type="ECO:0000313" key="1">
    <source>
        <dbReference type="EMBL" id="EYF07349.1"/>
    </source>
</evidence>
<evidence type="ECO:0008006" key="3">
    <source>
        <dbReference type="Google" id="ProtNLM"/>
    </source>
</evidence>
<dbReference type="Proteomes" id="UP000019678">
    <property type="component" value="Unassembled WGS sequence"/>
</dbReference>
<keyword evidence="2" id="KW-1185">Reference proteome</keyword>
<dbReference type="AlphaFoldDB" id="A0A017TDM5"/>
<dbReference type="Gene3D" id="2.40.10.220">
    <property type="entry name" value="predicted glycosyltransferase like domains"/>
    <property type="match status" value="1"/>
</dbReference>
<reference evidence="1 2" key="1">
    <citation type="submission" date="2013-05" db="EMBL/GenBank/DDBJ databases">
        <title>Genome assembly of Chondromyces apiculatus DSM 436.</title>
        <authorList>
            <person name="Sharma G."/>
            <person name="Khatri I."/>
            <person name="Kaur C."/>
            <person name="Mayilraj S."/>
            <person name="Subramanian S."/>
        </authorList>
    </citation>
    <scope>NUCLEOTIDE SEQUENCE [LARGE SCALE GENOMIC DNA]</scope>
    <source>
        <strain evidence="1 2">DSM 436</strain>
    </source>
</reference>
<protein>
    <recommendedName>
        <fullName evidence="3">PilZ domain-containing protein</fullName>
    </recommendedName>
</protein>
<evidence type="ECO:0000313" key="2">
    <source>
        <dbReference type="Proteomes" id="UP000019678"/>
    </source>
</evidence>
<dbReference type="EMBL" id="ASRX01000010">
    <property type="protein sequence ID" value="EYF07349.1"/>
    <property type="molecule type" value="Genomic_DNA"/>
</dbReference>
<name>A0A017TDM5_9BACT</name>
<accession>A0A017TDM5</accession>
<gene>
    <name evidence="1" type="ORF">CAP_0102</name>
</gene>